<accession>A0ABQ0CA11</accession>
<dbReference type="GO" id="GO:0004639">
    <property type="term" value="F:phosphoribosylaminoimidazolesuccinocarboxamide synthase activity"/>
    <property type="evidence" value="ECO:0007669"/>
    <property type="project" value="UniProtKB-EC"/>
</dbReference>
<evidence type="ECO:0000256" key="5">
    <source>
        <dbReference type="ARBA" id="ARBA00022755"/>
    </source>
</evidence>
<evidence type="ECO:0000256" key="8">
    <source>
        <dbReference type="HAMAP-Rule" id="MF_00137"/>
    </source>
</evidence>
<proteinExistence type="inferred from homology"/>
<name>A0ABQ0CA11_9PROT</name>
<evidence type="ECO:0000256" key="7">
    <source>
        <dbReference type="ARBA" id="ARBA00048475"/>
    </source>
</evidence>
<keyword evidence="5 8" id="KW-0658">Purine biosynthesis</keyword>
<evidence type="ECO:0000256" key="6">
    <source>
        <dbReference type="ARBA" id="ARBA00022840"/>
    </source>
</evidence>
<dbReference type="CDD" id="cd01415">
    <property type="entry name" value="SAICAR_synt_PurC"/>
    <property type="match status" value="1"/>
</dbReference>
<evidence type="ECO:0000313" key="11">
    <source>
        <dbReference type="Proteomes" id="UP001628193"/>
    </source>
</evidence>
<evidence type="ECO:0000256" key="1">
    <source>
        <dbReference type="ARBA" id="ARBA00004672"/>
    </source>
</evidence>
<reference evidence="10 11" key="2">
    <citation type="submission" date="2024-09" db="EMBL/GenBank/DDBJ databases">
        <title>Draft genome sequence of Candidatus Magnetaquicoccaceae bacterium FCR-1.</title>
        <authorList>
            <person name="Shimoshige H."/>
            <person name="Shimamura S."/>
            <person name="Taoka A."/>
            <person name="Kobayashi H."/>
            <person name="Maekawa T."/>
        </authorList>
    </citation>
    <scope>NUCLEOTIDE SEQUENCE [LARGE SCALE GENOMIC DNA]</scope>
    <source>
        <strain evidence="10 11">FCR-1</strain>
    </source>
</reference>
<comment type="catalytic activity">
    <reaction evidence="7 8">
        <text>5-amino-1-(5-phospho-D-ribosyl)imidazole-4-carboxylate + L-aspartate + ATP = (2S)-2-[5-amino-1-(5-phospho-beta-D-ribosyl)imidazole-4-carboxamido]succinate + ADP + phosphate + 2 H(+)</text>
        <dbReference type="Rhea" id="RHEA:22628"/>
        <dbReference type="ChEBI" id="CHEBI:15378"/>
        <dbReference type="ChEBI" id="CHEBI:29991"/>
        <dbReference type="ChEBI" id="CHEBI:30616"/>
        <dbReference type="ChEBI" id="CHEBI:43474"/>
        <dbReference type="ChEBI" id="CHEBI:58443"/>
        <dbReference type="ChEBI" id="CHEBI:77657"/>
        <dbReference type="ChEBI" id="CHEBI:456216"/>
        <dbReference type="EC" id="6.3.2.6"/>
    </reaction>
</comment>
<dbReference type="InterPro" id="IPR001636">
    <property type="entry name" value="SAICAR_synth"/>
</dbReference>
<keyword evidence="6 8" id="KW-0067">ATP-binding</keyword>
<dbReference type="EMBL" id="BAAFGK010000004">
    <property type="protein sequence ID" value="GAB0057713.1"/>
    <property type="molecule type" value="Genomic_DNA"/>
</dbReference>
<dbReference type="NCBIfam" id="TIGR00081">
    <property type="entry name" value="purC"/>
    <property type="match status" value="1"/>
</dbReference>
<keyword evidence="4 8" id="KW-0547">Nucleotide-binding</keyword>
<dbReference type="PANTHER" id="PTHR43599:SF3">
    <property type="entry name" value="SI:DKEY-6E2.2"/>
    <property type="match status" value="1"/>
</dbReference>
<comment type="caution">
    <text evidence="10">The sequence shown here is derived from an EMBL/GenBank/DDBJ whole genome shotgun (WGS) entry which is preliminary data.</text>
</comment>
<protein>
    <recommendedName>
        <fullName evidence="8">Phosphoribosylaminoimidazole-succinocarboxamide synthase</fullName>
        <ecNumber evidence="8">6.3.2.6</ecNumber>
    </recommendedName>
    <alternativeName>
        <fullName evidence="8">SAICAR synthetase</fullName>
    </alternativeName>
</protein>
<evidence type="ECO:0000256" key="2">
    <source>
        <dbReference type="ARBA" id="ARBA00010190"/>
    </source>
</evidence>
<comment type="pathway">
    <text evidence="1 8">Purine metabolism; IMP biosynthesis via de novo pathway; 5-amino-1-(5-phospho-D-ribosyl)imidazole-4-carboxamide from 5-amino-1-(5-phospho-D-ribosyl)imidazole-4-carboxylate: step 1/2.</text>
</comment>
<evidence type="ECO:0000256" key="4">
    <source>
        <dbReference type="ARBA" id="ARBA00022741"/>
    </source>
</evidence>
<evidence type="ECO:0000256" key="3">
    <source>
        <dbReference type="ARBA" id="ARBA00022598"/>
    </source>
</evidence>
<evidence type="ECO:0000313" key="10">
    <source>
        <dbReference type="EMBL" id="GAB0057713.1"/>
    </source>
</evidence>
<dbReference type="RefSeq" id="WP_420905406.1">
    <property type="nucleotide sequence ID" value="NZ_BAAFGK010000004.1"/>
</dbReference>
<dbReference type="SUPFAM" id="SSF56104">
    <property type="entry name" value="SAICAR synthase-like"/>
    <property type="match status" value="1"/>
</dbReference>
<dbReference type="Gene3D" id="3.30.200.20">
    <property type="entry name" value="Phosphorylase Kinase, domain 1"/>
    <property type="match status" value="1"/>
</dbReference>
<dbReference type="InterPro" id="IPR033934">
    <property type="entry name" value="SAICAR_synt_PurC"/>
</dbReference>
<keyword evidence="11" id="KW-1185">Reference proteome</keyword>
<evidence type="ECO:0000259" key="9">
    <source>
        <dbReference type="Pfam" id="PF01259"/>
    </source>
</evidence>
<comment type="similarity">
    <text evidence="2 8">Belongs to the SAICAR synthetase family.</text>
</comment>
<dbReference type="EC" id="6.3.2.6" evidence="8"/>
<dbReference type="PANTHER" id="PTHR43599">
    <property type="entry name" value="MULTIFUNCTIONAL PROTEIN ADE2"/>
    <property type="match status" value="1"/>
</dbReference>
<dbReference type="PROSITE" id="PS01058">
    <property type="entry name" value="SAICAR_SYNTHETASE_2"/>
    <property type="match status" value="1"/>
</dbReference>
<dbReference type="InterPro" id="IPR028923">
    <property type="entry name" value="SAICAR_synt/ADE2_N"/>
</dbReference>
<sequence length="241" mass="27096">MEKREKLYEGKAKAIFATDDPNHFIQYFKDDATAFNGVKKGTIADKGVINNLVTSKLMTILDAVGIPTHFVQRLNDREQLIRKVSIIPIEVVVRNVAAGSMSKRLGVPEGQQLPRPVLEFYYKADALDDPLIIRDHALVFGWATEAELAWIEAAVKRINDVLIGFFANIGIRLVDYKLEFGRLASDPSQVVLADEISPDTCRLWDFVTNEKLDKDRFRRDLGGVVEAYQEVARRMGVSGES</sequence>
<dbReference type="Pfam" id="PF01259">
    <property type="entry name" value="SAICAR_synt"/>
    <property type="match status" value="1"/>
</dbReference>
<dbReference type="PROSITE" id="PS01057">
    <property type="entry name" value="SAICAR_SYNTHETASE_1"/>
    <property type="match status" value="1"/>
</dbReference>
<gene>
    <name evidence="8 10" type="primary">purC</name>
    <name evidence="10" type="ORF">SIID45300_02045</name>
</gene>
<reference evidence="10 11" key="1">
    <citation type="submission" date="2024-05" db="EMBL/GenBank/DDBJ databases">
        <authorList>
            <consortium name="Candidatus Magnetaquicoccaceae bacterium FCR-1 genome sequencing consortium"/>
            <person name="Shimoshige H."/>
            <person name="Shimamura S."/>
            <person name="Taoka A."/>
            <person name="Kobayashi H."/>
            <person name="Maekawa T."/>
        </authorList>
    </citation>
    <scope>NUCLEOTIDE SEQUENCE [LARGE SCALE GENOMIC DNA]</scope>
    <source>
        <strain evidence="10 11">FCR-1</strain>
    </source>
</reference>
<dbReference type="InterPro" id="IPR050089">
    <property type="entry name" value="SAICAR_synthetase"/>
</dbReference>
<organism evidence="10 11">
    <name type="scientific">Candidatus Magnetaquiglobus chichijimensis</name>
    <dbReference type="NCBI Taxonomy" id="3141448"/>
    <lineage>
        <taxon>Bacteria</taxon>
        <taxon>Pseudomonadati</taxon>
        <taxon>Pseudomonadota</taxon>
        <taxon>Magnetococcia</taxon>
        <taxon>Magnetococcales</taxon>
        <taxon>Candidatus Magnetaquicoccaceae</taxon>
        <taxon>Candidatus Magnetaquiglobus</taxon>
    </lineage>
</organism>
<dbReference type="InterPro" id="IPR018236">
    <property type="entry name" value="SAICAR_synthetase_CS"/>
</dbReference>
<keyword evidence="3 8" id="KW-0436">Ligase</keyword>
<dbReference type="Gene3D" id="3.30.470.20">
    <property type="entry name" value="ATP-grasp fold, B domain"/>
    <property type="match status" value="1"/>
</dbReference>
<feature type="domain" description="SAICAR synthetase/ADE2 N-terminal" evidence="9">
    <location>
        <begin position="6"/>
        <end position="234"/>
    </location>
</feature>
<dbReference type="HAMAP" id="MF_00137">
    <property type="entry name" value="SAICAR_synth"/>
    <property type="match status" value="1"/>
</dbReference>
<dbReference type="Proteomes" id="UP001628193">
    <property type="component" value="Unassembled WGS sequence"/>
</dbReference>